<feature type="domain" description="SAM-dependent methyltransferase Erg6/SMT-type" evidence="8">
    <location>
        <begin position="85"/>
        <end position="170"/>
    </location>
</feature>
<evidence type="ECO:0000256" key="1">
    <source>
        <dbReference type="ARBA" id="ARBA00022603"/>
    </source>
</evidence>
<keyword evidence="3" id="KW-0443">Lipid metabolism</keyword>
<dbReference type="PROSITE" id="PS51685">
    <property type="entry name" value="SAM_MT_ERG6_SMT"/>
    <property type="match status" value="1"/>
</dbReference>
<gene>
    <name evidence="9" type="ORF">NC653_036179</name>
</gene>
<evidence type="ECO:0000313" key="9">
    <source>
        <dbReference type="EMBL" id="KAJ6968154.1"/>
    </source>
</evidence>
<evidence type="ECO:0000256" key="6">
    <source>
        <dbReference type="ARBA" id="ARBA00023221"/>
    </source>
</evidence>
<protein>
    <recommendedName>
        <fullName evidence="8">SAM-dependent methyltransferase Erg6/SMT-type domain-containing protein</fullName>
    </recommendedName>
</protein>
<dbReference type="GO" id="GO:0003838">
    <property type="term" value="F:sterol 24-C-methyltransferase activity"/>
    <property type="evidence" value="ECO:0007669"/>
    <property type="project" value="TreeGrafter"/>
</dbReference>
<reference evidence="9 10" key="1">
    <citation type="journal article" date="2023" name="Mol. Ecol. Resour.">
        <title>Chromosome-level genome assembly of a triploid poplar Populus alba 'Berolinensis'.</title>
        <authorList>
            <person name="Chen S."/>
            <person name="Yu Y."/>
            <person name="Wang X."/>
            <person name="Wang S."/>
            <person name="Zhang T."/>
            <person name="Zhou Y."/>
            <person name="He R."/>
            <person name="Meng N."/>
            <person name="Wang Y."/>
            <person name="Liu W."/>
            <person name="Liu Z."/>
            <person name="Liu J."/>
            <person name="Guo Q."/>
            <person name="Huang H."/>
            <person name="Sederoff R.R."/>
            <person name="Wang G."/>
            <person name="Qu G."/>
            <person name="Chen S."/>
        </authorList>
    </citation>
    <scope>NUCLEOTIDE SEQUENCE [LARGE SCALE GENOMIC DNA]</scope>
    <source>
        <strain evidence="9">SC-2020</strain>
    </source>
</reference>
<keyword evidence="5" id="KW-1207">Sterol metabolism</keyword>
<dbReference type="SUPFAM" id="SSF53335">
    <property type="entry name" value="S-adenosyl-L-methionine-dependent methyltransferases"/>
    <property type="match status" value="1"/>
</dbReference>
<dbReference type="InterPro" id="IPR030384">
    <property type="entry name" value="MeTrfase_SMT"/>
</dbReference>
<dbReference type="GO" id="GO:0016126">
    <property type="term" value="P:sterol biosynthetic process"/>
    <property type="evidence" value="ECO:0007669"/>
    <property type="project" value="UniProtKB-KW"/>
</dbReference>
<dbReference type="PANTHER" id="PTHR44068">
    <property type="entry name" value="ZGC:194242"/>
    <property type="match status" value="1"/>
</dbReference>
<accession>A0AAD6PUK2</accession>
<evidence type="ECO:0000256" key="2">
    <source>
        <dbReference type="ARBA" id="ARBA00022679"/>
    </source>
</evidence>
<keyword evidence="4" id="KW-0756">Sterol biosynthesis</keyword>
<evidence type="ECO:0000256" key="5">
    <source>
        <dbReference type="ARBA" id="ARBA00023166"/>
    </source>
</evidence>
<dbReference type="PANTHER" id="PTHR44068:SF3">
    <property type="entry name" value="METHYLTRANSFERASE"/>
    <property type="match status" value="1"/>
</dbReference>
<evidence type="ECO:0000256" key="3">
    <source>
        <dbReference type="ARBA" id="ARBA00022955"/>
    </source>
</evidence>
<evidence type="ECO:0000256" key="7">
    <source>
        <dbReference type="PROSITE-ProRule" id="PRU01022"/>
    </source>
</evidence>
<dbReference type="GO" id="GO:0005783">
    <property type="term" value="C:endoplasmic reticulum"/>
    <property type="evidence" value="ECO:0007669"/>
    <property type="project" value="TreeGrafter"/>
</dbReference>
<evidence type="ECO:0000259" key="8">
    <source>
        <dbReference type="PROSITE" id="PS51685"/>
    </source>
</evidence>
<keyword evidence="1 7" id="KW-0489">Methyltransferase</keyword>
<sequence>MSNSGAFYLASNVGGKIEKTQVKSAVKKQVLSLSHLLLSHCRSGFVLFYDLLLNYIVLKCRYEKYHVGGDDEERKANYTDMVNKYYDLVTSFYEYGWGESFHFAPRRGPRSDRQCEPFESSIRDVSMEWKWESLRESIKRHEHFLALQLGLKKGQKVLDVGCGIGGPLKG</sequence>
<comment type="similarity">
    <text evidence="7">Belongs to the class I-like SAM-binding methyltransferase superfamily. Erg6/SMT family.</text>
</comment>
<dbReference type="GO" id="GO:0032259">
    <property type="term" value="P:methylation"/>
    <property type="evidence" value="ECO:0007669"/>
    <property type="project" value="UniProtKB-KW"/>
</dbReference>
<dbReference type="EMBL" id="JAQIZT010000016">
    <property type="protein sequence ID" value="KAJ6968154.1"/>
    <property type="molecule type" value="Genomic_DNA"/>
</dbReference>
<dbReference type="InterPro" id="IPR050447">
    <property type="entry name" value="Erg6_SMT_methyltransf"/>
</dbReference>
<keyword evidence="7" id="KW-0949">S-adenosyl-L-methionine</keyword>
<organism evidence="9 10">
    <name type="scientific">Populus alba x Populus x berolinensis</name>
    <dbReference type="NCBI Taxonomy" id="444605"/>
    <lineage>
        <taxon>Eukaryota</taxon>
        <taxon>Viridiplantae</taxon>
        <taxon>Streptophyta</taxon>
        <taxon>Embryophyta</taxon>
        <taxon>Tracheophyta</taxon>
        <taxon>Spermatophyta</taxon>
        <taxon>Magnoliopsida</taxon>
        <taxon>eudicotyledons</taxon>
        <taxon>Gunneridae</taxon>
        <taxon>Pentapetalae</taxon>
        <taxon>rosids</taxon>
        <taxon>fabids</taxon>
        <taxon>Malpighiales</taxon>
        <taxon>Salicaceae</taxon>
        <taxon>Saliceae</taxon>
        <taxon>Populus</taxon>
    </lineage>
</organism>
<keyword evidence="3" id="KW-0752">Steroid biosynthesis</keyword>
<proteinExistence type="inferred from homology"/>
<dbReference type="AlphaFoldDB" id="A0AAD6PUK2"/>
<keyword evidence="6" id="KW-0753">Steroid metabolism</keyword>
<dbReference type="InterPro" id="IPR029063">
    <property type="entry name" value="SAM-dependent_MTases_sf"/>
</dbReference>
<dbReference type="Gene3D" id="3.40.50.150">
    <property type="entry name" value="Vaccinia Virus protein VP39"/>
    <property type="match status" value="1"/>
</dbReference>
<evidence type="ECO:0000313" key="10">
    <source>
        <dbReference type="Proteomes" id="UP001164929"/>
    </source>
</evidence>
<keyword evidence="3" id="KW-0444">Lipid biosynthesis</keyword>
<dbReference type="Proteomes" id="UP001164929">
    <property type="component" value="Chromosome 16"/>
</dbReference>
<evidence type="ECO:0000256" key="4">
    <source>
        <dbReference type="ARBA" id="ARBA00023011"/>
    </source>
</evidence>
<comment type="caution">
    <text evidence="9">The sequence shown here is derived from an EMBL/GenBank/DDBJ whole genome shotgun (WGS) entry which is preliminary data.</text>
</comment>
<keyword evidence="2 7" id="KW-0808">Transferase</keyword>
<keyword evidence="10" id="KW-1185">Reference proteome</keyword>
<name>A0AAD6PUK2_9ROSI</name>